<dbReference type="KEGG" id="cte:CT1021"/>
<dbReference type="InterPro" id="IPR036907">
    <property type="entry name" value="5'-Nucleotdase_C_sf"/>
</dbReference>
<dbReference type="PATRIC" id="fig|194439.7.peg.929"/>
<reference evidence="3 4" key="1">
    <citation type="journal article" date="2002" name="Proc. Natl. Acad. Sci. U.S.A.">
        <title>The complete genome sequence of Chlorobium tepidum TLS, a photosynthetic, anaerobic, green-sulfur bacterium.</title>
        <authorList>
            <person name="Eisen J.A."/>
            <person name="Nelson K.E."/>
            <person name="Paulsen I.T."/>
            <person name="Heidelberg J.F."/>
            <person name="Wu M."/>
            <person name="Dodson R.J."/>
            <person name="Deboy R."/>
            <person name="Gwinn M.L."/>
            <person name="Nelson W.C."/>
            <person name="Haft D.H."/>
            <person name="Hickey E.K."/>
            <person name="Peterson J.D."/>
            <person name="Durkin A.S."/>
            <person name="Kolonay J.L."/>
            <person name="Yang F."/>
            <person name="Holt I."/>
            <person name="Umayam L.A."/>
            <person name="Mason T."/>
            <person name="Brenner M."/>
            <person name="Shea T.P."/>
            <person name="Parksey D."/>
            <person name="Nierman W.C."/>
            <person name="Feldblyum T.V."/>
            <person name="Hansen C.L."/>
            <person name="Craven M.B."/>
            <person name="Radune D."/>
            <person name="Vamathevan J."/>
            <person name="Khouri H."/>
            <person name="White O."/>
            <person name="Gruber T.M."/>
            <person name="Ketchum K.A."/>
            <person name="Venter J.C."/>
            <person name="Tettelin H."/>
            <person name="Bryant D.A."/>
            <person name="Fraser C.M."/>
        </authorList>
    </citation>
    <scope>NUCLEOTIDE SEQUENCE [LARGE SCALE GENOMIC DNA]</scope>
    <source>
        <strain evidence="4">ATCC 49652 / DSM 12025 / NBRC 103806 / TLS</strain>
    </source>
</reference>
<evidence type="ECO:0000313" key="4">
    <source>
        <dbReference type="Proteomes" id="UP000001007"/>
    </source>
</evidence>
<dbReference type="EMBL" id="AE006470">
    <property type="protein sequence ID" value="AAM72255.1"/>
    <property type="molecule type" value="Genomic_DNA"/>
</dbReference>
<dbReference type="GO" id="GO:0000166">
    <property type="term" value="F:nucleotide binding"/>
    <property type="evidence" value="ECO:0007669"/>
    <property type="project" value="UniProtKB-KW"/>
</dbReference>
<keyword evidence="1" id="KW-0378">Hydrolase</keyword>
<feature type="domain" description="5'-Nucleotidase C-terminal" evidence="2">
    <location>
        <begin position="439"/>
        <end position="569"/>
    </location>
</feature>
<dbReference type="STRING" id="194439.CT1021"/>
<sequence>MFRDEPFEADSRRVKVTRGFTNVYGNSNRHLFMNLSRREFLRILGFAGAAGMLPNLASATKASSDLYDFGRFGDIRLMHITDTHAQLMPIYYREPSMNLGLGSAFGRPPHLVTEAFLKYYGITPGTPLAHAFTAINYTEAAQRFGKVGGFAHLKTLVDRMRGDFGADKTLLLDGGDTWQGSGTAFWSRGMDMVEACNLLGVDVMTGHWEFTYLEDEVLKNLAAFKGDFVAQNIKVKEEALFSGAKAFDENTGHAFRPYVVKTLGKHRVAVIGQAFPYTPIANPARFIPDWTFGINARDMQELVDSVRAKEKPDAVVLISHNGMDVDIKLAEVVSGIDVIFGGHTHDGVPQPFIVKNARGRTLVTNAGSNGKFLGVIDLKLGDGGVKEFKYKLLPVFANELPAHQGMQSLIDKIRAPYLDKLREPLATAGSLLYRRGNFDGPFDQIICDALRQRNDAQISLSPGFRWGTTILPGQTITMEHVLDQTCMTYPETYVRDMTGQQIKDILEDVADNLFNRDPFYQQGGDMVRTGGLDYRIDPTATMGKRIDNMRLENGTPVEASKNYRVAGWATVGAKSPGEPVWDTVVAYLKDKKVVEVTKLHTPELKNVGSNPGIDRS</sequence>
<name>Q8KDM5_CHLTE</name>
<dbReference type="GO" id="GO:0030288">
    <property type="term" value="C:outer membrane-bounded periplasmic space"/>
    <property type="evidence" value="ECO:0007669"/>
    <property type="project" value="TreeGrafter"/>
</dbReference>
<dbReference type="eggNOG" id="COG0737">
    <property type="taxonomic scope" value="Bacteria"/>
</dbReference>
<dbReference type="SUPFAM" id="SSF55816">
    <property type="entry name" value="5'-nucleotidase (syn. UDP-sugar hydrolase), C-terminal domain"/>
    <property type="match status" value="1"/>
</dbReference>
<dbReference type="InterPro" id="IPR030998">
    <property type="entry name" value="Thiosulf_SoxB"/>
</dbReference>
<dbReference type="InterPro" id="IPR008334">
    <property type="entry name" value="5'-Nucleotdase_C"/>
</dbReference>
<evidence type="ECO:0000313" key="3">
    <source>
        <dbReference type="EMBL" id="AAM72255.1"/>
    </source>
</evidence>
<dbReference type="PRINTS" id="PR01607">
    <property type="entry name" value="APYRASEFAMLY"/>
</dbReference>
<keyword evidence="4" id="KW-1185">Reference proteome</keyword>
<dbReference type="Pfam" id="PF02872">
    <property type="entry name" value="5_nucleotid_C"/>
    <property type="match status" value="1"/>
</dbReference>
<dbReference type="Gene3D" id="3.60.21.10">
    <property type="match status" value="1"/>
</dbReference>
<dbReference type="PANTHER" id="PTHR11575">
    <property type="entry name" value="5'-NUCLEOTIDASE-RELATED"/>
    <property type="match status" value="1"/>
</dbReference>
<dbReference type="InterPro" id="IPR041829">
    <property type="entry name" value="SoxB_N"/>
</dbReference>
<dbReference type="SUPFAM" id="SSF56300">
    <property type="entry name" value="Metallo-dependent phosphatases"/>
    <property type="match status" value="1"/>
</dbReference>
<dbReference type="OrthoDB" id="9775118at2"/>
<evidence type="ECO:0000256" key="1">
    <source>
        <dbReference type="RuleBase" id="RU362119"/>
    </source>
</evidence>
<dbReference type="NCBIfam" id="TIGR04486">
    <property type="entry name" value="thiosulf_SoxB"/>
    <property type="match status" value="1"/>
</dbReference>
<dbReference type="Proteomes" id="UP000001007">
    <property type="component" value="Chromosome"/>
</dbReference>
<proteinExistence type="inferred from homology"/>
<comment type="similarity">
    <text evidence="1">Belongs to the 5'-nucleotidase family.</text>
</comment>
<dbReference type="Gene3D" id="6.10.140.570">
    <property type="match status" value="1"/>
</dbReference>
<evidence type="ECO:0000259" key="2">
    <source>
        <dbReference type="Pfam" id="PF02872"/>
    </source>
</evidence>
<accession>Q8KDM5</accession>
<dbReference type="InterPro" id="IPR006179">
    <property type="entry name" value="5_nucleotidase/apyrase"/>
</dbReference>
<dbReference type="GO" id="GO:0016787">
    <property type="term" value="F:hydrolase activity"/>
    <property type="evidence" value="ECO:0007669"/>
    <property type="project" value="UniProtKB-KW"/>
</dbReference>
<keyword evidence="1" id="KW-0547">Nucleotide-binding</keyword>
<dbReference type="HOGENOM" id="CLU_005854_7_5_10"/>
<protein>
    <submittedName>
        <fullName evidence="3">Sulfur oxidation protein SoxB</fullName>
    </submittedName>
</protein>
<dbReference type="PROSITE" id="PS51318">
    <property type="entry name" value="TAT"/>
    <property type="match status" value="1"/>
</dbReference>
<dbReference type="PANTHER" id="PTHR11575:SF42">
    <property type="entry name" value="SULFUR OXIDATION PROTEIN SOXB"/>
    <property type="match status" value="1"/>
</dbReference>
<dbReference type="CDD" id="cd07411">
    <property type="entry name" value="MPP_SoxB_N"/>
    <property type="match status" value="1"/>
</dbReference>
<dbReference type="InterPro" id="IPR006311">
    <property type="entry name" value="TAT_signal"/>
</dbReference>
<organism evidence="3 4">
    <name type="scientific">Chlorobaculum tepidum (strain ATCC 49652 / DSM 12025 / NBRC 103806 / TLS)</name>
    <name type="common">Chlorobium tepidum</name>
    <dbReference type="NCBI Taxonomy" id="194439"/>
    <lineage>
        <taxon>Bacteria</taxon>
        <taxon>Pseudomonadati</taxon>
        <taxon>Chlorobiota</taxon>
        <taxon>Chlorobiia</taxon>
        <taxon>Chlorobiales</taxon>
        <taxon>Chlorobiaceae</taxon>
        <taxon>Chlorobaculum</taxon>
    </lineage>
</organism>
<dbReference type="Gene3D" id="3.90.780.10">
    <property type="entry name" value="5'-Nucleotidase, C-terminal domain"/>
    <property type="match status" value="1"/>
</dbReference>
<dbReference type="GO" id="GO:0009166">
    <property type="term" value="P:nucleotide catabolic process"/>
    <property type="evidence" value="ECO:0007669"/>
    <property type="project" value="InterPro"/>
</dbReference>
<dbReference type="AlphaFoldDB" id="Q8KDM5"/>
<gene>
    <name evidence="3" type="primary">soxB</name>
    <name evidence="3" type="ordered locus">CT1021</name>
</gene>
<dbReference type="EnsemblBacteria" id="AAM72255">
    <property type="protein sequence ID" value="AAM72255"/>
    <property type="gene ID" value="CT1021"/>
</dbReference>
<dbReference type="InterPro" id="IPR029052">
    <property type="entry name" value="Metallo-depent_PP-like"/>
</dbReference>